<dbReference type="RefSeq" id="WP_101767562.1">
    <property type="nucleotide sequence ID" value="NZ_BPPU01000003.1"/>
</dbReference>
<name>A0A2N4UWG7_9GAMM</name>
<comment type="caution">
    <text evidence="1">The sequence shown here is derived from an EMBL/GenBank/DDBJ whole genome shotgun (WGS) entry which is preliminary data.</text>
</comment>
<accession>A0A2N4UWG7</accession>
<dbReference type="GeneID" id="69966054"/>
<dbReference type="Proteomes" id="UP000234420">
    <property type="component" value="Unassembled WGS sequence"/>
</dbReference>
<keyword evidence="2" id="KW-1185">Reference proteome</keyword>
<evidence type="ECO:0000313" key="1">
    <source>
        <dbReference type="EMBL" id="PLC59360.1"/>
    </source>
</evidence>
<gene>
    <name evidence="1" type="ORF">CIK00_03560</name>
</gene>
<protein>
    <submittedName>
        <fullName evidence="1">Uncharacterized protein</fullName>
    </submittedName>
</protein>
<organism evidence="1 2">
    <name type="scientific">Photobacterium carnosum</name>
    <dbReference type="NCBI Taxonomy" id="2023717"/>
    <lineage>
        <taxon>Bacteria</taxon>
        <taxon>Pseudomonadati</taxon>
        <taxon>Pseudomonadota</taxon>
        <taxon>Gammaproteobacteria</taxon>
        <taxon>Vibrionales</taxon>
        <taxon>Vibrionaceae</taxon>
        <taxon>Photobacterium</taxon>
    </lineage>
</organism>
<proteinExistence type="predicted"/>
<dbReference type="AlphaFoldDB" id="A0A2N4UWG7"/>
<evidence type="ECO:0000313" key="2">
    <source>
        <dbReference type="Proteomes" id="UP000234420"/>
    </source>
</evidence>
<sequence length="71" mass="8077">MATIKKAERKFKIGMTEINFPAPDADLQTNVRIIANHYPQLRFTQVYEEDAQLLNGCIVYPIIMPPVKTNG</sequence>
<dbReference type="EMBL" id="NPIB01000002">
    <property type="protein sequence ID" value="PLC59360.1"/>
    <property type="molecule type" value="Genomic_DNA"/>
</dbReference>
<reference evidence="1 2" key="1">
    <citation type="journal article" date="2018" name="Syst. Appl. Microbiol.">
        <title>Photobacterium carnosum sp. nov., isolated from spoiled modified atmosphere packaged poultry meat.</title>
        <authorList>
            <person name="Hilgarth M."/>
            <person name="Fuertes S."/>
            <person name="Ehrmann M."/>
            <person name="Vogel R.F."/>
        </authorList>
    </citation>
    <scope>NUCLEOTIDE SEQUENCE [LARGE SCALE GENOMIC DNA]</scope>
    <source>
        <strain evidence="1 2">TMW 2.2021</strain>
    </source>
</reference>